<dbReference type="PROSITE" id="PS00626">
    <property type="entry name" value="RCC1_2"/>
    <property type="match status" value="5"/>
</dbReference>
<keyword evidence="5" id="KW-1185">Reference proteome</keyword>
<dbReference type="OrthoDB" id="69925at2"/>
<dbReference type="AlphaFoldDB" id="A0A1W1UZ57"/>
<keyword evidence="1" id="KW-0677">Repeat</keyword>
<dbReference type="EMBL" id="FWWU01000008">
    <property type="protein sequence ID" value="SMB86383.1"/>
    <property type="molecule type" value="Genomic_DNA"/>
</dbReference>
<feature type="chain" id="PRO_5013003703" evidence="2">
    <location>
        <begin position="18"/>
        <end position="699"/>
    </location>
</feature>
<dbReference type="Pfam" id="PF25390">
    <property type="entry name" value="WD40_RLD"/>
    <property type="match status" value="1"/>
</dbReference>
<dbReference type="InterPro" id="IPR009091">
    <property type="entry name" value="RCC1/BLIP-II"/>
</dbReference>
<dbReference type="RefSeq" id="WP_084047663.1">
    <property type="nucleotide sequence ID" value="NZ_FWWU01000008.1"/>
</dbReference>
<dbReference type="InterPro" id="IPR000408">
    <property type="entry name" value="Reg_chr_condens"/>
</dbReference>
<dbReference type="PANTHER" id="PTHR22870:SF408">
    <property type="entry name" value="OS09G0560450 PROTEIN"/>
    <property type="match status" value="1"/>
</dbReference>
<proteinExistence type="predicted"/>
<dbReference type="InterPro" id="IPR051210">
    <property type="entry name" value="Ub_ligase/GEF_domain"/>
</dbReference>
<feature type="signal peptide" evidence="2">
    <location>
        <begin position="1"/>
        <end position="17"/>
    </location>
</feature>
<evidence type="ECO:0000259" key="3">
    <source>
        <dbReference type="Pfam" id="PF25390"/>
    </source>
</evidence>
<dbReference type="Gene3D" id="2.130.10.30">
    <property type="entry name" value="Regulator of chromosome condensation 1/beta-lactamase-inhibitor protein II"/>
    <property type="match status" value="3"/>
</dbReference>
<dbReference type="SUPFAM" id="SSF50985">
    <property type="entry name" value="RCC1/BLIP-II"/>
    <property type="match status" value="2"/>
</dbReference>
<evidence type="ECO:0000313" key="5">
    <source>
        <dbReference type="Proteomes" id="UP000192582"/>
    </source>
</evidence>
<evidence type="ECO:0000256" key="1">
    <source>
        <dbReference type="ARBA" id="ARBA00022737"/>
    </source>
</evidence>
<dbReference type="PANTHER" id="PTHR22870">
    <property type="entry name" value="REGULATOR OF CHROMOSOME CONDENSATION"/>
    <property type="match status" value="1"/>
</dbReference>
<protein>
    <submittedName>
        <fullName evidence="4">Alpha-tubulin suppressor</fullName>
    </submittedName>
</protein>
<gene>
    <name evidence="4" type="ORF">SAMN00790413_03792</name>
</gene>
<keyword evidence="2" id="KW-0732">Signal</keyword>
<dbReference type="PROSITE" id="PS51257">
    <property type="entry name" value="PROKAR_LIPOPROTEIN"/>
    <property type="match status" value="1"/>
</dbReference>
<name>A0A1W1UZ57_9DEIO</name>
<dbReference type="PROSITE" id="PS50012">
    <property type="entry name" value="RCC1_3"/>
    <property type="match status" value="7"/>
</dbReference>
<dbReference type="InterPro" id="IPR058923">
    <property type="entry name" value="RCC1-like_dom"/>
</dbReference>
<organism evidence="4 5">
    <name type="scientific">Deinococcus hopiensis KR-140</name>
    <dbReference type="NCBI Taxonomy" id="695939"/>
    <lineage>
        <taxon>Bacteria</taxon>
        <taxon>Thermotogati</taxon>
        <taxon>Deinococcota</taxon>
        <taxon>Deinococci</taxon>
        <taxon>Deinococcales</taxon>
        <taxon>Deinococcaceae</taxon>
        <taxon>Deinococcus</taxon>
    </lineage>
</organism>
<feature type="domain" description="RCC1-like" evidence="3">
    <location>
        <begin position="347"/>
        <end position="586"/>
    </location>
</feature>
<accession>A0A1W1UZ57</accession>
<evidence type="ECO:0000256" key="2">
    <source>
        <dbReference type="SAM" id="SignalP"/>
    </source>
</evidence>
<sequence length="699" mass="71670">MLLAPRLLLLLPTLLLAACGQQQNQLTSPGATVNSADPQTTGKLYEVSFQRIGAADFNVTAQRLPTPELQAQRLVDGPSGASDLTFTQLGVSTFVVNAAQTRHVRATFRVTNNSGQALNELVFLPVISSGSSTPFTNLKYFDGSDASSKAGSLTPTQGKSLKPSTGQAVVDADSSPFVTNLDVSTVITPGIQNYGWQVTPSLANGASTNVTFAVDLPIDPAGAAHDPFSFSLRFAAAVETTQLRSAVQQYHRDTQTFGNYTQFPMSSGSTPRSLPAYYDILTSTSAVLCSDSGVSLQDISTLAFPHRFRVEVTAKGDHTLSVYDGTSCPVPGSVTPLLTQTITGINPFNTAIAGGLSHSLAVKADGTVRAWGGNGFGQLGDGTTTVRSTPVLVSGLTDVVGVASGSNHSLAVKADGSVRTWGYNNVGQLGDGTRIRSSSPVTVSGLTDVISVSGGYQHSLALKVDGTVQAWGDNADGQLGNSTVAFSSTPVTVSGLTDVVSVTGGFSHSLALKADGTVWAWGRNDYGELGDGTRTTRSTPVTVGGLTDVVSVVAANQFSLALKPDGTVRAWGSNNAGQLSDGTTTKSVSGLAGVVSVAGGYSHSLALKADGTVRTWGLNSSGQLGDGTTTARSTPVTVSGLTDAVSVASGGSYSLAVKTDGSVRTWGRNTEGQLGNGTMTNSSMPVLVSGLTGVAQPTP</sequence>
<dbReference type="Proteomes" id="UP000192582">
    <property type="component" value="Unassembled WGS sequence"/>
</dbReference>
<dbReference type="PRINTS" id="PR00633">
    <property type="entry name" value="RCCNDNSATION"/>
</dbReference>
<dbReference type="Pfam" id="PF13540">
    <property type="entry name" value="RCC1_2"/>
    <property type="match status" value="2"/>
</dbReference>
<reference evidence="4 5" key="1">
    <citation type="submission" date="2017-04" db="EMBL/GenBank/DDBJ databases">
        <authorList>
            <person name="Afonso C.L."/>
            <person name="Miller P.J."/>
            <person name="Scott M.A."/>
            <person name="Spackman E."/>
            <person name="Goraichik I."/>
            <person name="Dimitrov K.M."/>
            <person name="Suarez D.L."/>
            <person name="Swayne D.E."/>
        </authorList>
    </citation>
    <scope>NUCLEOTIDE SEQUENCE [LARGE SCALE GENOMIC DNA]</scope>
    <source>
        <strain evidence="4 5">KR-140</strain>
    </source>
</reference>
<evidence type="ECO:0000313" key="4">
    <source>
        <dbReference type="EMBL" id="SMB86383.1"/>
    </source>
</evidence>
<dbReference type="STRING" id="695939.SAMN00790413_03792"/>